<feature type="compositionally biased region" description="Basic residues" evidence="11">
    <location>
        <begin position="1"/>
        <end position="13"/>
    </location>
</feature>
<gene>
    <name evidence="13" type="primary">Tmem237</name>
    <name evidence="13" type="ORF">G6Z78_0004352</name>
</gene>
<evidence type="ECO:0000256" key="6">
    <source>
        <dbReference type="ARBA" id="ARBA00022989"/>
    </source>
</evidence>
<protein>
    <submittedName>
        <fullName evidence="13">TM237 protein</fullName>
    </submittedName>
</protein>
<comment type="caution">
    <text evidence="13">The sequence shown here is derived from an EMBL/GenBank/DDBJ whole genome shotgun (WGS) entry which is preliminary data.</text>
</comment>
<dbReference type="PANTHER" id="PTHR28388:SF1">
    <property type="entry name" value="TRANSMEMBRANE PROTEIN 237"/>
    <property type="match status" value="1"/>
</dbReference>
<evidence type="ECO:0000256" key="11">
    <source>
        <dbReference type="SAM" id="MobiDB-lite"/>
    </source>
</evidence>
<keyword evidence="7" id="KW-0969">Cilium</keyword>
<evidence type="ECO:0000256" key="8">
    <source>
        <dbReference type="ARBA" id="ARBA00023136"/>
    </source>
</evidence>
<evidence type="ECO:0000256" key="9">
    <source>
        <dbReference type="ARBA" id="ARBA00023273"/>
    </source>
</evidence>
<evidence type="ECO:0000256" key="4">
    <source>
        <dbReference type="ARBA" id="ARBA00022692"/>
    </source>
</evidence>
<dbReference type="Pfam" id="PF15383">
    <property type="entry name" value="TMEM237"/>
    <property type="match status" value="1"/>
</dbReference>
<feature type="region of interest" description="Disordered" evidence="11">
    <location>
        <begin position="1"/>
        <end position="102"/>
    </location>
</feature>
<dbReference type="AlphaFoldDB" id="A0A836EYF0"/>
<proteinExistence type="inferred from homology"/>
<evidence type="ECO:0000256" key="7">
    <source>
        <dbReference type="ARBA" id="ARBA00023069"/>
    </source>
</evidence>
<feature type="non-terminal residue" evidence="13">
    <location>
        <position position="457"/>
    </location>
</feature>
<evidence type="ECO:0000256" key="2">
    <source>
        <dbReference type="ARBA" id="ARBA00004141"/>
    </source>
</evidence>
<evidence type="ECO:0000256" key="10">
    <source>
        <dbReference type="ARBA" id="ARBA00025631"/>
    </source>
</evidence>
<keyword evidence="5" id="KW-0970">Cilium biogenesis/degradation</keyword>
<keyword evidence="6 12" id="KW-1133">Transmembrane helix</keyword>
<dbReference type="GO" id="GO:0035869">
    <property type="term" value="C:ciliary transition zone"/>
    <property type="evidence" value="ECO:0007669"/>
    <property type="project" value="TreeGrafter"/>
</dbReference>
<feature type="non-terminal residue" evidence="13">
    <location>
        <position position="1"/>
    </location>
</feature>
<organism evidence="13 14">
    <name type="scientific">Pseudoatta argentina</name>
    <dbReference type="NCBI Taxonomy" id="621737"/>
    <lineage>
        <taxon>Eukaryota</taxon>
        <taxon>Metazoa</taxon>
        <taxon>Ecdysozoa</taxon>
        <taxon>Arthropoda</taxon>
        <taxon>Hexapoda</taxon>
        <taxon>Insecta</taxon>
        <taxon>Pterygota</taxon>
        <taxon>Neoptera</taxon>
        <taxon>Endopterygota</taxon>
        <taxon>Hymenoptera</taxon>
        <taxon>Apocrita</taxon>
        <taxon>Aculeata</taxon>
        <taxon>Formicoidea</taxon>
        <taxon>Formicidae</taxon>
        <taxon>Myrmicinae</taxon>
        <taxon>Pseudoatta</taxon>
    </lineage>
</organism>
<reference evidence="13" key="1">
    <citation type="submission" date="2020-02" db="EMBL/GenBank/DDBJ databases">
        <title>Relaxed selection underlies rapid genomic changes in the transitions from sociality to social parasitism in ants.</title>
        <authorList>
            <person name="Bi X."/>
        </authorList>
    </citation>
    <scope>NUCLEOTIDE SEQUENCE</scope>
    <source>
        <strain evidence="13">BGI-DK2014c</strain>
        <tissue evidence="13">Whole body</tissue>
    </source>
</reference>
<evidence type="ECO:0000313" key="14">
    <source>
        <dbReference type="Proteomes" id="UP000668214"/>
    </source>
</evidence>
<dbReference type="EMBL" id="JAANIA010000453">
    <property type="protein sequence ID" value="KAG5324240.1"/>
    <property type="molecule type" value="Genomic_DNA"/>
</dbReference>
<name>A0A836EYF0_9HYME</name>
<evidence type="ECO:0000256" key="5">
    <source>
        <dbReference type="ARBA" id="ARBA00022794"/>
    </source>
</evidence>
<comment type="function">
    <text evidence="10">Component of the transition zone in primary cilia. Required for ciliogenesis.</text>
</comment>
<feature type="compositionally biased region" description="Basic and acidic residues" evidence="11">
    <location>
        <begin position="54"/>
        <end position="71"/>
    </location>
</feature>
<dbReference type="Proteomes" id="UP000668214">
    <property type="component" value="Unassembled WGS sequence"/>
</dbReference>
<dbReference type="GO" id="GO:0060271">
    <property type="term" value="P:cilium assembly"/>
    <property type="evidence" value="ECO:0007669"/>
    <property type="project" value="TreeGrafter"/>
</dbReference>
<accession>A0A836EYF0</accession>
<comment type="subcellular location">
    <subcellularLocation>
        <location evidence="1">Cell projection</location>
        <location evidence="1">Cilium</location>
    </subcellularLocation>
    <subcellularLocation>
        <location evidence="2">Membrane</location>
        <topology evidence="2">Multi-pass membrane protein</topology>
    </subcellularLocation>
</comment>
<keyword evidence="9" id="KW-0966">Cell projection</keyword>
<feature type="compositionally biased region" description="Basic and acidic residues" evidence="11">
    <location>
        <begin position="141"/>
        <end position="178"/>
    </location>
</feature>
<feature type="transmembrane region" description="Helical" evidence="12">
    <location>
        <begin position="317"/>
        <end position="338"/>
    </location>
</feature>
<dbReference type="PANTHER" id="PTHR28388">
    <property type="entry name" value="TRANSMEMBRANE PROTEIN 237"/>
    <property type="match status" value="1"/>
</dbReference>
<feature type="transmembrane region" description="Helical" evidence="12">
    <location>
        <begin position="284"/>
        <end position="305"/>
    </location>
</feature>
<feature type="compositionally biased region" description="Basic residues" evidence="11">
    <location>
        <begin position="128"/>
        <end position="140"/>
    </location>
</feature>
<sequence length="457" mass="52737">MRLKMIRGSRTSRRSTAIGKQFQQNDSEDEASVRTVENDNYVKHGSTLSQKRWTSSEESRQESNRSYERKIKTSFPRRQDDTEDTETESPDAKSNNKLRKAELYSTRAEKMRYSDIHASEEKIASGSLRRKRKHSKRTERRKLEARPHTAEAFHDHDRTDIRSSVKRYSDREGSVTDKSRRRKRHVSREDDEVPITEILKKAQENARTKYEEPVPLPELTTDTIYIQGRSGFSAVKIGGSRRALGNDTTRATKGRGGCDSTETRTYTLIKVAITAQKFWKCTGLVYQGLLGGMAFLHFIMIHVFFNTSMEFISNYSIFSEIYANIFSFLIALCIISIFDKFDLARLDTDHLREIYTDHAKTAIAIPLYLVTFGLHQASSKMDDQLALIHYQSNETWSNNTTQETFLEELNDWQKVMISKDLLAIFAWLFVALGTRDNMLLTHLESMVQYASNAESPR</sequence>
<evidence type="ECO:0000313" key="13">
    <source>
        <dbReference type="EMBL" id="KAG5324240.1"/>
    </source>
</evidence>
<keyword evidence="8 12" id="KW-0472">Membrane</keyword>
<evidence type="ECO:0000256" key="12">
    <source>
        <dbReference type="SAM" id="Phobius"/>
    </source>
</evidence>
<evidence type="ECO:0000256" key="3">
    <source>
        <dbReference type="ARBA" id="ARBA00008783"/>
    </source>
</evidence>
<comment type="similarity">
    <text evidence="3">Belongs to the TMEM237 family.</text>
</comment>
<keyword evidence="4 12" id="KW-0812">Transmembrane</keyword>
<dbReference type="GO" id="GO:0016020">
    <property type="term" value="C:membrane"/>
    <property type="evidence" value="ECO:0007669"/>
    <property type="project" value="UniProtKB-SubCell"/>
</dbReference>
<dbReference type="InterPro" id="IPR029409">
    <property type="entry name" value="TMEM237"/>
</dbReference>
<feature type="region of interest" description="Disordered" evidence="11">
    <location>
        <begin position="122"/>
        <end position="190"/>
    </location>
</feature>
<keyword evidence="14" id="KW-1185">Reference proteome</keyword>
<evidence type="ECO:0000256" key="1">
    <source>
        <dbReference type="ARBA" id="ARBA00004138"/>
    </source>
</evidence>